<feature type="domain" description="DUF7888" evidence="2">
    <location>
        <begin position="49"/>
        <end position="158"/>
    </location>
</feature>
<dbReference type="Proteomes" id="UP000799776">
    <property type="component" value="Unassembled WGS sequence"/>
</dbReference>
<dbReference type="EMBL" id="ML978724">
    <property type="protein sequence ID" value="KAF2086393.1"/>
    <property type="molecule type" value="Genomic_DNA"/>
</dbReference>
<dbReference type="OrthoDB" id="3685327at2759"/>
<dbReference type="InterPro" id="IPR057210">
    <property type="entry name" value="DUF7888"/>
</dbReference>
<dbReference type="AlphaFoldDB" id="A0A9P4HUX8"/>
<comment type="caution">
    <text evidence="3">The sequence shown here is derived from an EMBL/GenBank/DDBJ whole genome shotgun (WGS) entry which is preliminary data.</text>
</comment>
<sequence length="167" mass="17799">MVRFTSIIAFLAMGTSILASPIAAEDGNVIASTTSDLVPRADIGDRASAVEAIAGVVDKAVKLVQQMVDKDIQRRQAFTQRVVADVSAQFPGQSVVVCNVGYSLTGSGQQLVYSTSYNAKIGSDVTFDVIVFKSPKDFVRHGDGGYQNWAYMIQSNCGASGAHIWCN</sequence>
<accession>A0A9P4HUX8</accession>
<proteinExistence type="predicted"/>
<evidence type="ECO:0000313" key="4">
    <source>
        <dbReference type="Proteomes" id="UP000799776"/>
    </source>
</evidence>
<keyword evidence="4" id="KW-1185">Reference proteome</keyword>
<reference evidence="3" key="1">
    <citation type="journal article" date="2020" name="Stud. Mycol.">
        <title>101 Dothideomycetes genomes: a test case for predicting lifestyles and emergence of pathogens.</title>
        <authorList>
            <person name="Haridas S."/>
            <person name="Albert R."/>
            <person name="Binder M."/>
            <person name="Bloem J."/>
            <person name="Labutti K."/>
            <person name="Salamov A."/>
            <person name="Andreopoulos B."/>
            <person name="Baker S."/>
            <person name="Barry K."/>
            <person name="Bills G."/>
            <person name="Bluhm B."/>
            <person name="Cannon C."/>
            <person name="Castanera R."/>
            <person name="Culley D."/>
            <person name="Daum C."/>
            <person name="Ezra D."/>
            <person name="Gonzalez J."/>
            <person name="Henrissat B."/>
            <person name="Kuo A."/>
            <person name="Liang C."/>
            <person name="Lipzen A."/>
            <person name="Lutzoni F."/>
            <person name="Magnuson J."/>
            <person name="Mondo S."/>
            <person name="Nolan M."/>
            <person name="Ohm R."/>
            <person name="Pangilinan J."/>
            <person name="Park H.-J."/>
            <person name="Ramirez L."/>
            <person name="Alfaro M."/>
            <person name="Sun H."/>
            <person name="Tritt A."/>
            <person name="Yoshinaga Y."/>
            <person name="Zwiers L.-H."/>
            <person name="Turgeon B."/>
            <person name="Goodwin S."/>
            <person name="Spatafora J."/>
            <person name="Crous P."/>
            <person name="Grigoriev I."/>
        </authorList>
    </citation>
    <scope>NUCLEOTIDE SEQUENCE</scope>
    <source>
        <strain evidence="3">CBS 121410</strain>
    </source>
</reference>
<dbReference type="Pfam" id="PF25411">
    <property type="entry name" value="DUF7888"/>
    <property type="match status" value="1"/>
</dbReference>
<evidence type="ECO:0000313" key="3">
    <source>
        <dbReference type="EMBL" id="KAF2086393.1"/>
    </source>
</evidence>
<protein>
    <recommendedName>
        <fullName evidence="2">DUF7888 domain-containing protein</fullName>
    </recommendedName>
</protein>
<keyword evidence="1" id="KW-0732">Signal</keyword>
<name>A0A9P4HUX8_9PEZI</name>
<evidence type="ECO:0000256" key="1">
    <source>
        <dbReference type="SAM" id="SignalP"/>
    </source>
</evidence>
<organism evidence="3 4">
    <name type="scientific">Saccharata proteae CBS 121410</name>
    <dbReference type="NCBI Taxonomy" id="1314787"/>
    <lineage>
        <taxon>Eukaryota</taxon>
        <taxon>Fungi</taxon>
        <taxon>Dikarya</taxon>
        <taxon>Ascomycota</taxon>
        <taxon>Pezizomycotina</taxon>
        <taxon>Dothideomycetes</taxon>
        <taxon>Dothideomycetes incertae sedis</taxon>
        <taxon>Botryosphaeriales</taxon>
        <taxon>Saccharataceae</taxon>
        <taxon>Saccharata</taxon>
    </lineage>
</organism>
<evidence type="ECO:0000259" key="2">
    <source>
        <dbReference type="Pfam" id="PF25411"/>
    </source>
</evidence>
<feature type="signal peptide" evidence="1">
    <location>
        <begin position="1"/>
        <end position="19"/>
    </location>
</feature>
<feature type="chain" id="PRO_5040340737" description="DUF7888 domain-containing protein" evidence="1">
    <location>
        <begin position="20"/>
        <end position="167"/>
    </location>
</feature>
<gene>
    <name evidence="3" type="ORF">K490DRAFT_66582</name>
</gene>